<keyword evidence="2" id="KW-1133">Transmembrane helix</keyword>
<evidence type="ECO:0000256" key="1">
    <source>
        <dbReference type="SAM" id="MobiDB-lite"/>
    </source>
</evidence>
<dbReference type="Proteomes" id="UP000334923">
    <property type="component" value="Unassembled WGS sequence"/>
</dbReference>
<evidence type="ECO:0000256" key="2">
    <source>
        <dbReference type="SAM" id="Phobius"/>
    </source>
</evidence>
<keyword evidence="4" id="KW-1185">Reference proteome</keyword>
<reference evidence="3 4" key="1">
    <citation type="submission" date="2019-09" db="EMBL/GenBank/DDBJ databases">
        <authorList>
            <person name="Cremers G."/>
        </authorList>
    </citation>
    <scope>NUCLEOTIDE SEQUENCE [LARGE SCALE GENOMIC DNA]</scope>
    <source>
        <strain evidence="3">4A</strain>
    </source>
</reference>
<feature type="transmembrane region" description="Helical" evidence="2">
    <location>
        <begin position="12"/>
        <end position="31"/>
    </location>
</feature>
<protein>
    <recommendedName>
        <fullName evidence="5">Polyphosphate--glucose phosphotransferase</fullName>
    </recommendedName>
</protein>
<dbReference type="InterPro" id="IPR043129">
    <property type="entry name" value="ATPase_NBD"/>
</dbReference>
<sequence>MQAWGSYAGGRMLFLGLGTGLGTALILDGLLHPLEASHLPYKKGLTYEEVLGDAGLSRLGKKRWRTEVRCVVDLYRAAFQVDYLVIGGGNRKHLKSFPPYVRLGDNSFAFSGGFRLWEEDEHGRKLHAAPVPASDSGEPSASSRPPSCETLSPEDPASSLE</sequence>
<feature type="region of interest" description="Disordered" evidence="1">
    <location>
        <begin position="125"/>
        <end position="161"/>
    </location>
</feature>
<dbReference type="AlphaFoldDB" id="A0A5E6MG91"/>
<keyword evidence="2" id="KW-0812">Transmembrane</keyword>
<proteinExistence type="predicted"/>
<dbReference type="Gene3D" id="3.30.420.40">
    <property type="match status" value="1"/>
</dbReference>
<keyword evidence="2" id="KW-0472">Membrane</keyword>
<gene>
    <name evidence="3" type="ORF">MAMT_02128</name>
</gene>
<dbReference type="EMBL" id="CABFVA020000119">
    <property type="protein sequence ID" value="VVM08131.1"/>
    <property type="molecule type" value="Genomic_DNA"/>
</dbReference>
<evidence type="ECO:0008006" key="5">
    <source>
        <dbReference type="Google" id="ProtNLM"/>
    </source>
</evidence>
<evidence type="ECO:0000313" key="3">
    <source>
        <dbReference type="EMBL" id="VVM08131.1"/>
    </source>
</evidence>
<name>A0A5E6MG91_9BACT</name>
<organism evidence="3 4">
    <name type="scientific">Methylacidimicrobium tartarophylax</name>
    <dbReference type="NCBI Taxonomy" id="1041768"/>
    <lineage>
        <taxon>Bacteria</taxon>
        <taxon>Pseudomonadati</taxon>
        <taxon>Verrucomicrobiota</taxon>
        <taxon>Methylacidimicrobium</taxon>
    </lineage>
</organism>
<accession>A0A5E6MG91</accession>
<dbReference type="SUPFAM" id="SSF53067">
    <property type="entry name" value="Actin-like ATPase domain"/>
    <property type="match status" value="1"/>
</dbReference>
<evidence type="ECO:0000313" key="4">
    <source>
        <dbReference type="Proteomes" id="UP000334923"/>
    </source>
</evidence>